<feature type="coiled-coil region" evidence="1">
    <location>
        <begin position="12"/>
        <end position="42"/>
    </location>
</feature>
<reference evidence="3 4" key="1">
    <citation type="submission" date="2021-10" db="EMBL/GenBank/DDBJ databases">
        <authorList>
            <person name="Criscuolo A."/>
        </authorList>
    </citation>
    <scope>NUCLEOTIDE SEQUENCE [LARGE SCALE GENOMIC DNA]</scope>
    <source>
        <strain evidence="4">CIP 111883</strain>
    </source>
</reference>
<accession>A0ABN8A326</accession>
<protein>
    <submittedName>
        <fullName evidence="3">Uncharacterized protein</fullName>
    </submittedName>
</protein>
<dbReference type="InterPro" id="IPR047928">
    <property type="entry name" value="Perm_prefix_1"/>
</dbReference>
<feature type="transmembrane region" description="Helical" evidence="2">
    <location>
        <begin position="200"/>
        <end position="222"/>
    </location>
</feature>
<feature type="transmembrane region" description="Helical" evidence="2">
    <location>
        <begin position="81"/>
        <end position="101"/>
    </location>
</feature>
<dbReference type="RefSeq" id="WP_230499345.1">
    <property type="nucleotide sequence ID" value="NZ_CAKJTJ010000001.1"/>
</dbReference>
<dbReference type="Proteomes" id="UP000789833">
    <property type="component" value="Unassembled WGS sequence"/>
</dbReference>
<keyword evidence="1" id="KW-0175">Coiled coil</keyword>
<comment type="caution">
    <text evidence="3">The sequence shown here is derived from an EMBL/GenBank/DDBJ whole genome shotgun (WGS) entry which is preliminary data.</text>
</comment>
<evidence type="ECO:0000313" key="3">
    <source>
        <dbReference type="EMBL" id="CAG9619409.1"/>
    </source>
</evidence>
<sequence>MKQIDKYVNTVYKNASGNKKEIEELKSEMKNHLLEAVNDLKEKGYSELEAIDIAIERFGEAEEMRSIVSQLFKVQKTFSKWVLYIGIAILLLSTAIFGYFINIGNERTSEQSEIAYSIGDIIDNDPELSDETKEQIENLLNNANYIRKMNVYQNGDSENPVYKLDKNTHQTLSLVYSDLRYGSGNSNSFVEIEVLDYRNIGILSLFFGVTCFGVLFIIWTIINAYHRRKKV</sequence>
<dbReference type="EMBL" id="CAKJTJ010000001">
    <property type="protein sequence ID" value="CAG9619409.1"/>
    <property type="molecule type" value="Genomic_DNA"/>
</dbReference>
<keyword evidence="2" id="KW-0812">Transmembrane</keyword>
<proteinExistence type="predicted"/>
<keyword evidence="2" id="KW-1133">Transmembrane helix</keyword>
<dbReference type="NCBIfam" id="NF038403">
    <property type="entry name" value="perm_prefix_1"/>
    <property type="match status" value="1"/>
</dbReference>
<keyword evidence="4" id="KW-1185">Reference proteome</keyword>
<evidence type="ECO:0000256" key="1">
    <source>
        <dbReference type="SAM" id="Coils"/>
    </source>
</evidence>
<name>A0ABN8A326_9BACI</name>
<keyword evidence="2" id="KW-0472">Membrane</keyword>
<gene>
    <name evidence="3" type="ORF">BACCIP111883_00176</name>
</gene>
<evidence type="ECO:0000256" key="2">
    <source>
        <dbReference type="SAM" id="Phobius"/>
    </source>
</evidence>
<evidence type="ECO:0000313" key="4">
    <source>
        <dbReference type="Proteomes" id="UP000789833"/>
    </source>
</evidence>
<organism evidence="3 4">
    <name type="scientific">Sutcliffiella rhizosphaerae</name>
    <dbReference type="NCBI Taxonomy" id="2880967"/>
    <lineage>
        <taxon>Bacteria</taxon>
        <taxon>Bacillati</taxon>
        <taxon>Bacillota</taxon>
        <taxon>Bacilli</taxon>
        <taxon>Bacillales</taxon>
        <taxon>Bacillaceae</taxon>
        <taxon>Sutcliffiella</taxon>
    </lineage>
</organism>